<feature type="compositionally biased region" description="Basic residues" evidence="3">
    <location>
        <begin position="1"/>
        <end position="12"/>
    </location>
</feature>
<organism evidence="5 6">
    <name type="scientific">Meripilus lineatus</name>
    <dbReference type="NCBI Taxonomy" id="2056292"/>
    <lineage>
        <taxon>Eukaryota</taxon>
        <taxon>Fungi</taxon>
        <taxon>Dikarya</taxon>
        <taxon>Basidiomycota</taxon>
        <taxon>Agaricomycotina</taxon>
        <taxon>Agaricomycetes</taxon>
        <taxon>Polyporales</taxon>
        <taxon>Meripilaceae</taxon>
        <taxon>Meripilus</taxon>
    </lineage>
</organism>
<comment type="similarity">
    <text evidence="1">Belongs to the shugoshin family.</text>
</comment>
<keyword evidence="6" id="KW-1185">Reference proteome</keyword>
<evidence type="ECO:0000256" key="2">
    <source>
        <dbReference type="ARBA" id="ARBA00022829"/>
    </source>
</evidence>
<feature type="compositionally biased region" description="Basic and acidic residues" evidence="3">
    <location>
        <begin position="212"/>
        <end position="223"/>
    </location>
</feature>
<feature type="region of interest" description="Disordered" evidence="3">
    <location>
        <begin position="186"/>
        <end position="413"/>
    </location>
</feature>
<evidence type="ECO:0000256" key="3">
    <source>
        <dbReference type="SAM" id="MobiDB-lite"/>
    </source>
</evidence>
<dbReference type="EMBL" id="JANAWD010000867">
    <property type="protein sequence ID" value="KAJ3475372.1"/>
    <property type="molecule type" value="Genomic_DNA"/>
</dbReference>
<keyword evidence="2" id="KW-0159">Chromosome partition</keyword>
<feature type="compositionally biased region" description="Low complexity" evidence="3">
    <location>
        <begin position="140"/>
        <end position="151"/>
    </location>
</feature>
<feature type="compositionally biased region" description="Pro residues" evidence="3">
    <location>
        <begin position="324"/>
        <end position="339"/>
    </location>
</feature>
<dbReference type="GO" id="GO:0005634">
    <property type="term" value="C:nucleus"/>
    <property type="evidence" value="ECO:0007669"/>
    <property type="project" value="InterPro"/>
</dbReference>
<feature type="region of interest" description="Disordered" evidence="3">
    <location>
        <begin position="430"/>
        <end position="497"/>
    </location>
</feature>
<accession>A0AAD5Y8R3</accession>
<feature type="compositionally biased region" description="Low complexity" evidence="3">
    <location>
        <begin position="285"/>
        <end position="323"/>
    </location>
</feature>
<name>A0AAD5Y8R3_9APHY</name>
<sequence length="497" mass="53373">MKHLGYIRKSHNVPHSSPNSPERQPPALRARRPVINPDASPPMGRIAKAPTIPGIDEEDEDSASSPESPGDLDDDGPPTSPTPPVRNKSKPRSSGSRLPLPTRASSPPLPPPPPEIPNLDLQDPVLRAGKRKPTRRQSGLLTTSLSITTITEVLPPRPSSPVGFVSTHRREGALEEEEEVLAVIGGIDGGEDVEPTLIAQSIARREKRKKSKDRDGMSERDPEMAVVESSRKERRKSREGDSQRSSLDGGSSRKSRLKDVTNSPPSSSPLPPLDTNVVDDRDCDAPTSATSATTTSTFASTRTFLTTPATTPAPSIKSSSELPPYLPTPRTSSPPPQPEPSDLDPPAGGRERRVRKSVNYAEPKLNTKMRKPDPPPSTSKRSSMPASEKARVSLESQTATSSSSNSNSAAEDVPPLVSQYINTATAVATAIGSKRKKSRTHTVPEEEGDSDGAEADAEYGGLRTGWVNLEGRRRSGQGSRSSMRYESDDGRRHSIAV</sequence>
<gene>
    <name evidence="5" type="ORF">NLI96_g11879</name>
</gene>
<dbReference type="GO" id="GO:0045132">
    <property type="term" value="P:meiotic chromosome segregation"/>
    <property type="evidence" value="ECO:0007669"/>
    <property type="project" value="InterPro"/>
</dbReference>
<feature type="region of interest" description="Disordered" evidence="3">
    <location>
        <begin position="1"/>
        <end position="173"/>
    </location>
</feature>
<dbReference type="AlphaFoldDB" id="A0AAD5Y8R3"/>
<evidence type="ECO:0000313" key="6">
    <source>
        <dbReference type="Proteomes" id="UP001212997"/>
    </source>
</evidence>
<comment type="caution">
    <text evidence="5">The sequence shown here is derived from an EMBL/GenBank/DDBJ whole genome shotgun (WGS) entry which is preliminary data.</text>
</comment>
<feature type="compositionally biased region" description="Low complexity" evidence="3">
    <location>
        <begin position="398"/>
        <end position="410"/>
    </location>
</feature>
<evidence type="ECO:0000313" key="5">
    <source>
        <dbReference type="EMBL" id="KAJ3475372.1"/>
    </source>
</evidence>
<evidence type="ECO:0000259" key="4">
    <source>
        <dbReference type="Pfam" id="PF07557"/>
    </source>
</evidence>
<feature type="compositionally biased region" description="Pro residues" evidence="3">
    <location>
        <begin position="107"/>
        <end position="116"/>
    </location>
</feature>
<evidence type="ECO:0000256" key="1">
    <source>
        <dbReference type="ARBA" id="ARBA00010845"/>
    </source>
</evidence>
<dbReference type="InterPro" id="IPR011515">
    <property type="entry name" value="Shugoshin_C"/>
</dbReference>
<dbReference type="Pfam" id="PF07557">
    <property type="entry name" value="Shugoshin_C"/>
    <property type="match status" value="1"/>
</dbReference>
<feature type="compositionally biased region" description="Acidic residues" evidence="3">
    <location>
        <begin position="445"/>
        <end position="457"/>
    </location>
</feature>
<feature type="domain" description="Shugoshin C-terminal" evidence="4">
    <location>
        <begin position="350"/>
        <end position="371"/>
    </location>
</feature>
<protein>
    <recommendedName>
        <fullName evidence="4">Shugoshin C-terminal domain-containing protein</fullName>
    </recommendedName>
</protein>
<feature type="compositionally biased region" description="Basic and acidic residues" evidence="3">
    <location>
        <begin position="483"/>
        <end position="497"/>
    </location>
</feature>
<reference evidence="5" key="1">
    <citation type="submission" date="2022-07" db="EMBL/GenBank/DDBJ databases">
        <title>Genome Sequence of Physisporinus lineatus.</title>
        <authorList>
            <person name="Buettner E."/>
        </authorList>
    </citation>
    <scope>NUCLEOTIDE SEQUENCE</scope>
    <source>
        <strain evidence="5">VT162</strain>
    </source>
</reference>
<dbReference type="Proteomes" id="UP001212997">
    <property type="component" value="Unassembled WGS sequence"/>
</dbReference>
<proteinExistence type="inferred from homology"/>
<dbReference type="GO" id="GO:0000775">
    <property type="term" value="C:chromosome, centromeric region"/>
    <property type="evidence" value="ECO:0007669"/>
    <property type="project" value="InterPro"/>
</dbReference>